<dbReference type="EMBL" id="AACSIE010000001">
    <property type="protein sequence ID" value="EAL9203779.1"/>
    <property type="molecule type" value="Genomic_DNA"/>
</dbReference>
<dbReference type="Proteomes" id="UP000365807">
    <property type="component" value="Unassembled WGS sequence"/>
</dbReference>
<evidence type="ECO:0000313" key="4">
    <source>
        <dbReference type="EMBL" id="EAJ1076500.1"/>
    </source>
</evidence>
<dbReference type="InterPro" id="IPR008439">
    <property type="entry name" value="Campylo_MOMP"/>
</dbReference>
<evidence type="ECO:0000313" key="12">
    <source>
        <dbReference type="Proteomes" id="UP000361993"/>
    </source>
</evidence>
<dbReference type="RefSeq" id="WP_002779049.1">
    <property type="nucleotide sequence ID" value="NZ_AANHVQ020000008.1"/>
</dbReference>
<organism evidence="4 17">
    <name type="scientific">Campylobacter coli</name>
    <dbReference type="NCBI Taxonomy" id="195"/>
    <lineage>
        <taxon>Bacteria</taxon>
        <taxon>Pseudomonadati</taxon>
        <taxon>Campylobacterota</taxon>
        <taxon>Epsilonproteobacteria</taxon>
        <taxon>Campylobacterales</taxon>
        <taxon>Campylobacteraceae</taxon>
        <taxon>Campylobacter</taxon>
    </lineage>
</organism>
<evidence type="ECO:0000313" key="9">
    <source>
        <dbReference type="EMBL" id="EAL6850023.1"/>
    </source>
</evidence>
<dbReference type="EMBL" id="AABUYW010000003">
    <property type="protein sequence ID" value="EAJ1076500.1"/>
    <property type="molecule type" value="Genomic_DNA"/>
</dbReference>
<keyword evidence="2" id="KW-0732">Signal</keyword>
<dbReference type="KEGG" id="ccoo:ATE51_01578"/>
<dbReference type="Proteomes" id="UP000382436">
    <property type="component" value="Unassembled WGS sequence"/>
</dbReference>
<dbReference type="AlphaFoldDB" id="A0A0Q2THA1"/>
<evidence type="ECO:0000313" key="6">
    <source>
        <dbReference type="EMBL" id="EAK1508684.1"/>
    </source>
</evidence>
<dbReference type="STRING" id="195.ATE51_01578"/>
<dbReference type="Proteomes" id="UP000557830">
    <property type="component" value="Unassembled WGS sequence"/>
</dbReference>
<dbReference type="EMBL" id="AACQHW010000001">
    <property type="protein sequence ID" value="EAL6850023.1"/>
    <property type="molecule type" value="Genomic_DNA"/>
</dbReference>
<dbReference type="EMBL" id="AABKAB010000010">
    <property type="protein sequence ID" value="EAH8157457.1"/>
    <property type="molecule type" value="Genomic_DNA"/>
</dbReference>
<dbReference type="EMBL" id="AACGUZ010000004">
    <property type="protein sequence ID" value="EAK5103319.1"/>
    <property type="molecule type" value="Genomic_DNA"/>
</dbReference>
<evidence type="ECO:0000313" key="7">
    <source>
        <dbReference type="EMBL" id="EAK4357436.1"/>
    </source>
</evidence>
<reference evidence="5 14" key="3">
    <citation type="submission" date="2018-05" db="EMBL/GenBank/DDBJ databases">
        <authorList>
            <consortium name="PulseNet: The National Subtyping Network for Foodborne Disease Surveillance"/>
            <person name="Tarr C.L."/>
            <person name="Trees E."/>
            <person name="Katz L.S."/>
            <person name="Carleton-Romer H.A."/>
            <person name="Stroika S."/>
            <person name="Kucerova Z."/>
            <person name="Roache K.F."/>
            <person name="Sabol A.L."/>
            <person name="Besser J."/>
            <person name="Gerner-Smidt P."/>
        </authorList>
    </citation>
    <scope>NUCLEOTIDE SEQUENCE [LARGE SCALE GENOMIC DNA]</scope>
    <source>
        <strain evidence="5 14">PNUSAC001435</strain>
        <strain evidence="3 18">PNUSAC007828</strain>
    </source>
</reference>
<reference evidence="15 17" key="2">
    <citation type="submission" date="2018-05" db="EMBL/GenBank/DDBJ databases">
        <authorList>
            <consortium name="NARMS: The National Antimicrobial Resistance Monitoring System"/>
        </authorList>
    </citation>
    <scope>NUCLEOTIDE SEQUENCE [LARGE SCALE GENOMIC DNA]</scope>
    <source>
        <strain evidence="10 16">CVM N17C171</strain>
        <strain evidence="9 11">CVM N17C548</strain>
        <strain evidence="7 13">FSIS11807978</strain>
        <strain evidence="4 17">FSIS1609200</strain>
        <strain evidence="8 15">FSIS1711007</strain>
    </source>
</reference>
<reference evidence="6 12" key="1">
    <citation type="submission" date="2018-05" db="EMBL/GenBank/DDBJ databases">
        <authorList>
            <consortium name="GenomeTrakr network: Whole genome sequencing for foodborne pathogen traceback"/>
        </authorList>
    </citation>
    <scope>NUCLEOTIDE SEQUENCE [LARGE SCALE GENOMIC DNA]</scope>
    <source>
        <strain evidence="6 12">NC_C6016</strain>
    </source>
</reference>
<dbReference type="OrthoDB" id="5357914at2"/>
<evidence type="ECO:0000313" key="14">
    <source>
        <dbReference type="Proteomes" id="UP000382436"/>
    </source>
</evidence>
<evidence type="ECO:0000313" key="16">
    <source>
        <dbReference type="Proteomes" id="UP000411403"/>
    </source>
</evidence>
<name>A0A0Q2THA1_CAMCO</name>
<feature type="signal peptide" evidence="2">
    <location>
        <begin position="1"/>
        <end position="20"/>
    </location>
</feature>
<dbReference type="Proteomes" id="UP000352088">
    <property type="component" value="Unassembled WGS sequence"/>
</dbReference>
<evidence type="ECO:0000313" key="18">
    <source>
        <dbReference type="Proteomes" id="UP000576616"/>
    </source>
</evidence>
<dbReference type="Proteomes" id="UP000411403">
    <property type="component" value="Unassembled WGS sequence"/>
</dbReference>
<evidence type="ECO:0000256" key="2">
    <source>
        <dbReference type="SAM" id="SignalP"/>
    </source>
</evidence>
<evidence type="ECO:0000313" key="11">
    <source>
        <dbReference type="Proteomes" id="UP000352088"/>
    </source>
</evidence>
<dbReference type="EMBL" id="AACBVJ010000001">
    <property type="protein sequence ID" value="EAJ9196731.1"/>
    <property type="molecule type" value="Genomic_DNA"/>
</dbReference>
<evidence type="ECO:0000313" key="10">
    <source>
        <dbReference type="EMBL" id="EAL9203779.1"/>
    </source>
</evidence>
<gene>
    <name evidence="8" type="ORF">B9Q54_03405</name>
    <name evidence="4" type="ORF">BU953_02495</name>
    <name evidence="5" type="ORF">BZ274_00755</name>
    <name evidence="7" type="ORF">C6T04_00605</name>
    <name evidence="6" type="ORF">CJD00_00055</name>
    <name evidence="9" type="ORF">DSX26_00895</name>
    <name evidence="10" type="ORF">DYU70_01125</name>
    <name evidence="3" type="ORF">ES716_05930</name>
</gene>
<evidence type="ECO:0000313" key="8">
    <source>
        <dbReference type="EMBL" id="EAK5103319.1"/>
    </source>
</evidence>
<comment type="caution">
    <text evidence="4">The sequence shown here is derived from an EMBL/GenBank/DDBJ whole genome shotgun (WGS) entry which is preliminary data.</text>
</comment>
<feature type="chain" id="PRO_5015044121" evidence="2">
    <location>
        <begin position="21"/>
        <end position="66"/>
    </location>
</feature>
<evidence type="ECO:0000313" key="15">
    <source>
        <dbReference type="Proteomes" id="UP000409545"/>
    </source>
</evidence>
<evidence type="ECO:0000256" key="1">
    <source>
        <dbReference type="SAM" id="MobiDB-lite"/>
    </source>
</evidence>
<evidence type="ECO:0000313" key="5">
    <source>
        <dbReference type="EMBL" id="EAJ9196731.1"/>
    </source>
</evidence>
<dbReference type="Proteomes" id="UP000409545">
    <property type="component" value="Unassembled WGS sequence"/>
</dbReference>
<protein>
    <submittedName>
        <fullName evidence="4">Mini-MOMP protein</fullName>
    </submittedName>
</protein>
<evidence type="ECO:0000313" key="3">
    <source>
        <dbReference type="EMBL" id="EAH8157457.1"/>
    </source>
</evidence>
<evidence type="ECO:0000313" key="17">
    <source>
        <dbReference type="Proteomes" id="UP000557830"/>
    </source>
</evidence>
<accession>A0A0Q2THA1</accession>
<dbReference type="EMBL" id="AACDUL010000001">
    <property type="protein sequence ID" value="EAK1508684.1"/>
    <property type="molecule type" value="Genomic_DNA"/>
</dbReference>
<proteinExistence type="predicted"/>
<dbReference type="EMBL" id="AACGFG010000001">
    <property type="protein sequence ID" value="EAK4357436.1"/>
    <property type="molecule type" value="Genomic_DNA"/>
</dbReference>
<dbReference type="NCBIfam" id="NF033603">
    <property type="entry name" value="mini-MOMP_1"/>
    <property type="match status" value="1"/>
</dbReference>
<feature type="region of interest" description="Disordered" evidence="1">
    <location>
        <begin position="47"/>
        <end position="66"/>
    </location>
</feature>
<dbReference type="KEGG" id="ccof:VC76_04965"/>
<evidence type="ECO:0000313" key="13">
    <source>
        <dbReference type="Proteomes" id="UP000365807"/>
    </source>
</evidence>
<dbReference type="Proteomes" id="UP000361993">
    <property type="component" value="Unassembled WGS sequence"/>
</dbReference>
<dbReference type="Proteomes" id="UP000576616">
    <property type="component" value="Unassembled WGS sequence"/>
</dbReference>
<sequence length="66" mass="7728">MKKLFLILLAVINVLTFSYAAPLDEVFKDVEVSGVVRYRYETQRVKKTDNKNKKHNVTNRTEITIK</sequence>
<dbReference type="Pfam" id="PF05538">
    <property type="entry name" value="Campylo_MOMP"/>
    <property type="match status" value="1"/>
</dbReference>